<comment type="caution">
    <text evidence="3">The sequence shown here is derived from an EMBL/GenBank/DDBJ whole genome shotgun (WGS) entry which is preliminary data.</text>
</comment>
<evidence type="ECO:0000313" key="3">
    <source>
        <dbReference type="EMBL" id="TMI90348.1"/>
    </source>
</evidence>
<evidence type="ECO:0000313" key="4">
    <source>
        <dbReference type="Proteomes" id="UP000318509"/>
    </source>
</evidence>
<evidence type="ECO:0000256" key="1">
    <source>
        <dbReference type="SAM" id="MobiDB-lite"/>
    </source>
</evidence>
<dbReference type="Proteomes" id="UP000318509">
    <property type="component" value="Unassembled WGS sequence"/>
</dbReference>
<sequence length="293" mass="30780">MGVGQHGQGRPGRLTVGHEAGVTNPRGREGRPGRTAVRAPARRWRIAAASMQGSSHEKMGLPCQDACVHRSLSGGIFVAAVADGAGSARYSDTGAAVAAKTAVDTIAAQAALARLPEDDEAWRSLLVGAFDAARDAVERAAAELAASSRDLATTLILVVGTRHLVAVAQVGDGAAIVRDDAGEIGALTVPDNGEYLNETEFLVAPQALDAVQWAVRRGTPAHVAVLSDGLEMLALKMPDGVPHQPFFDPLFRFMADVGGEQEANHQLREFLGSTRIRERTDDDVTLLLASLRG</sequence>
<accession>A0A537K3J0</accession>
<feature type="domain" description="PPM-type phosphatase" evidence="2">
    <location>
        <begin position="53"/>
        <end position="271"/>
    </location>
</feature>
<dbReference type="InterPro" id="IPR001932">
    <property type="entry name" value="PPM-type_phosphatase-like_dom"/>
</dbReference>
<dbReference type="Pfam" id="PF13672">
    <property type="entry name" value="PP2C_2"/>
    <property type="match status" value="1"/>
</dbReference>
<dbReference type="AlphaFoldDB" id="A0A537K3J0"/>
<dbReference type="InterPro" id="IPR036457">
    <property type="entry name" value="PPM-type-like_dom_sf"/>
</dbReference>
<feature type="compositionally biased region" description="Gly residues" evidence="1">
    <location>
        <begin position="1"/>
        <end position="10"/>
    </location>
</feature>
<name>A0A537K3J0_9BACT</name>
<organism evidence="3 4">
    <name type="scientific">Candidatus Segetimicrobium genomatis</name>
    <dbReference type="NCBI Taxonomy" id="2569760"/>
    <lineage>
        <taxon>Bacteria</taxon>
        <taxon>Bacillati</taxon>
        <taxon>Candidatus Sysuimicrobiota</taxon>
        <taxon>Candidatus Sysuimicrobiia</taxon>
        <taxon>Candidatus Sysuimicrobiales</taxon>
        <taxon>Candidatus Segetimicrobiaceae</taxon>
        <taxon>Candidatus Segetimicrobium</taxon>
    </lineage>
</organism>
<feature type="region of interest" description="Disordered" evidence="1">
    <location>
        <begin position="1"/>
        <end position="38"/>
    </location>
</feature>
<dbReference type="SUPFAM" id="SSF81606">
    <property type="entry name" value="PP2C-like"/>
    <property type="match status" value="1"/>
</dbReference>
<protein>
    <submittedName>
        <fullName evidence="3">Protein phosphatase 2C domain-containing protein</fullName>
    </submittedName>
</protein>
<dbReference type="Gene3D" id="3.60.40.10">
    <property type="entry name" value="PPM-type phosphatase domain"/>
    <property type="match status" value="1"/>
</dbReference>
<gene>
    <name evidence="3" type="ORF">E6H00_06890</name>
</gene>
<proteinExistence type="predicted"/>
<evidence type="ECO:0000259" key="2">
    <source>
        <dbReference type="Pfam" id="PF13672"/>
    </source>
</evidence>
<dbReference type="EMBL" id="VBAK01000113">
    <property type="protein sequence ID" value="TMI90348.1"/>
    <property type="molecule type" value="Genomic_DNA"/>
</dbReference>
<reference evidence="3 4" key="1">
    <citation type="journal article" date="2019" name="Nat. Microbiol.">
        <title>Mediterranean grassland soil C-N compound turnover is dependent on rainfall and depth, and is mediated by genomically divergent microorganisms.</title>
        <authorList>
            <person name="Diamond S."/>
            <person name="Andeer P.F."/>
            <person name="Li Z."/>
            <person name="Crits-Christoph A."/>
            <person name="Burstein D."/>
            <person name="Anantharaman K."/>
            <person name="Lane K.R."/>
            <person name="Thomas B.C."/>
            <person name="Pan C."/>
            <person name="Northen T.R."/>
            <person name="Banfield J.F."/>
        </authorList>
    </citation>
    <scope>NUCLEOTIDE SEQUENCE [LARGE SCALE GENOMIC DNA]</scope>
    <source>
        <strain evidence="3">NP_3</strain>
    </source>
</reference>